<dbReference type="PANTHER" id="PTHR10039">
    <property type="entry name" value="AMELOGENIN"/>
    <property type="match status" value="1"/>
</dbReference>
<keyword evidence="2" id="KW-0853">WD repeat</keyword>
<dbReference type="InterPro" id="IPR056884">
    <property type="entry name" value="NPHP3-like_N"/>
</dbReference>
<dbReference type="PROSITE" id="PS50294">
    <property type="entry name" value="WD_REPEATS_REGION"/>
    <property type="match status" value="1"/>
</dbReference>
<evidence type="ECO:0000256" key="4">
    <source>
        <dbReference type="SAM" id="MobiDB-lite"/>
    </source>
</evidence>
<comment type="caution">
    <text evidence="7">The sequence shown here is derived from an EMBL/GenBank/DDBJ whole genome shotgun (WGS) entry which is preliminary data.</text>
</comment>
<dbReference type="Gene3D" id="3.40.50.300">
    <property type="entry name" value="P-loop containing nucleotide triphosphate hydrolases"/>
    <property type="match status" value="1"/>
</dbReference>
<dbReference type="InterPro" id="IPR027417">
    <property type="entry name" value="P-loop_NTPase"/>
</dbReference>
<dbReference type="InterPro" id="IPR001680">
    <property type="entry name" value="WD40_rpt"/>
</dbReference>
<evidence type="ECO:0000313" key="7">
    <source>
        <dbReference type="EMBL" id="KAK7676699.1"/>
    </source>
</evidence>
<feature type="chain" id="PRO_5043350995" description="NACHT domain-containing protein" evidence="5">
    <location>
        <begin position="33"/>
        <end position="1699"/>
    </location>
</feature>
<dbReference type="SUPFAM" id="SSF52540">
    <property type="entry name" value="P-loop containing nucleoside triphosphate hydrolases"/>
    <property type="match status" value="1"/>
</dbReference>
<feature type="region of interest" description="Disordered" evidence="4">
    <location>
        <begin position="1605"/>
        <end position="1624"/>
    </location>
</feature>
<evidence type="ECO:0000313" key="8">
    <source>
        <dbReference type="Proteomes" id="UP001385951"/>
    </source>
</evidence>
<dbReference type="InterPro" id="IPR036322">
    <property type="entry name" value="WD40_repeat_dom_sf"/>
</dbReference>
<feature type="domain" description="NACHT" evidence="6">
    <location>
        <begin position="471"/>
        <end position="615"/>
    </location>
</feature>
<proteinExistence type="predicted"/>
<dbReference type="EMBL" id="JASBNA010000107">
    <property type="protein sequence ID" value="KAK7676699.1"/>
    <property type="molecule type" value="Genomic_DNA"/>
</dbReference>
<dbReference type="SUPFAM" id="SSF50978">
    <property type="entry name" value="WD40 repeat-like"/>
    <property type="match status" value="1"/>
</dbReference>
<dbReference type="InterPro" id="IPR007111">
    <property type="entry name" value="NACHT_NTPase"/>
</dbReference>
<dbReference type="PROSITE" id="PS50837">
    <property type="entry name" value="NACHT"/>
    <property type="match status" value="1"/>
</dbReference>
<evidence type="ECO:0000256" key="5">
    <source>
        <dbReference type="SAM" id="SignalP"/>
    </source>
</evidence>
<name>A0AAW0FDE3_9APHY</name>
<evidence type="ECO:0000259" key="6">
    <source>
        <dbReference type="PROSITE" id="PS50837"/>
    </source>
</evidence>
<gene>
    <name evidence="7" type="ORF">QCA50_020331</name>
</gene>
<feature type="coiled-coil region" evidence="3">
    <location>
        <begin position="377"/>
        <end position="404"/>
    </location>
</feature>
<sequence length="1699" mass="192156">MSIDRSHVGQCGFSNIGLLFVALLTDICNIQLQFCEQPVLSIDRHPPVEPLPHGYKICDKRQTDCHSLMVIGSHSPLRTPQSLLPYSSTSPQPRNLSLKSDTSTTMAINIALKIHYVREVKWKSRFPGQEIPALYVEVKYGNRRVKTKASRDLGAQWDEELIIHGIDDHQILRFRLKAAFPLGRDPVLSELDYKAEDLFSSFGFPYNTQYLKLKSIKDPNSPITSRITISAATITHQDATRCLVGNAQAAAIQQLDPNSLAGKIWHLLGRLDVLSEIISKIDQVAKLNSFLDLGWQILSSLYKAVERQRTTDRKIIELVDTINQTFDFVDDAEKLCEHVVNLNTVISDMLKQMAECALFVCEYLQKSFPKRMAGSLLTDSNKKIDELTQALAKLREKLDSRVRLHSELVSFKIHNDLSELRDVVRRSDALKELKPAAMNAAKRPLCLHGTRESIMQTIIDWVVNIDDNEQNILWLHGLAGSGKSTIANTVSARLHDLRRLGAFLFFERDKTNRDAVIHTMAAQLADADPVLQSKISAAIEQDRRSINSHLEAQFDHLVRRPLDDSSPSLLGPIVIVLDALDEYGDINSRRSLLTLIADEFKHLPINFRFLITSRPELDIDNMFSGNPKIASISLNKIEDTVPEIRLYLSSELAHIRKVKRISDNWPEEDSLDRAAHMSEGLFIWASTLSRFLLETHDPAETLESILWSSNKEHAEGLDQLYATVLNAKKGWHSGLGERFRVVATIVLLSQIPLSDIDIDQLLGYPESKSCRGIFEDFHCLFDHTPGWPIRALHASFGDYLTDVTRSGDKPWSLSGFDANHHLVLCCFRVMSEQLRFNICNFETSGRLNKDYADLKERIEKHISPALRYASMYWWYHLNEIQTWQEDVGSALRSFSEEKLLFWLEVASLVGNVDDTLRVCDIAYTFAIDKDSELAILWTNLRMFIGEYNQSISNSALHVYVSAHCSPFTKIHNWNAQPGTIAKLTHNHDIFPRVLSHTFQCWYHLACSPDRLLLLSDCSSGSLWVQWKPLWGNETAQSSTQLEKPYPEDPHCGPEHITVSSDCRRVAGYFEDKGIDIWDVETGRVESHCIQDDVSTLAFHPLHSDQLAIGSSNMLSVWNITEGIMCSIKIDHYVDQITWSPDGTYLTSRIAVWSVTGTIATITLQRHFSDLKSYAVCFSPKTPSHILLTSSRELCLYDFQSNERVFGPYTTNDLSPITDFQECTFSPDGSLIAASSKYTIQIFETESGQPYQDPIVAPDWVDQLTFIPDGKQIAALVGDTIYTWELCHGSQVSDQERFDRANMRGHFGVTTSISFSPDGTKFLSSSSDGTVHVRSSTDCMLLREYWPMEYPQLVTAAVFSADNKTVYLALDDGTVQTSLGKVLYRPKERQQIKNFHVYVSQLTFEEHIIFSPLRSRKVFMIPSNGDPEKDLHEISLEGDWDRFVVSSNGLIASFSSNSGTVKFVNLEGDHSPHPLLITKYAYLDTLSFSQKGDVLVSLGEDTGYNRDQTRSDYGINVWDIKSATHLRTVSLPEVHYRPLHTPLNADLLALTNSESIIIYDIEKGALVHTFNSWRWFNHLDIHGSKLISSSDDQTIMWDLSALHTDGTTPHPNAAGTPPSIHSSSISPQWSIQHKDRQPTGWVLGSNGERLLWVPWELRGHLDPPGSTHVISSSRRIKWPDFIPDMDWLKNHEGVGRLSME</sequence>
<dbReference type="Pfam" id="PF24883">
    <property type="entry name" value="NPHP3_N"/>
    <property type="match status" value="1"/>
</dbReference>
<keyword evidence="3" id="KW-0175">Coiled coil</keyword>
<dbReference type="Gene3D" id="2.130.10.10">
    <property type="entry name" value="YVTN repeat-like/Quinoprotein amine dehydrogenase"/>
    <property type="match status" value="3"/>
</dbReference>
<reference evidence="7 8" key="1">
    <citation type="submission" date="2022-09" db="EMBL/GenBank/DDBJ databases">
        <authorList>
            <person name="Palmer J.M."/>
        </authorList>
    </citation>
    <scope>NUCLEOTIDE SEQUENCE [LARGE SCALE GENOMIC DNA]</scope>
    <source>
        <strain evidence="7 8">DSM 7382</strain>
    </source>
</reference>
<feature type="repeat" description="WD" evidence="2">
    <location>
        <begin position="1302"/>
        <end position="1332"/>
    </location>
</feature>
<protein>
    <recommendedName>
        <fullName evidence="6">NACHT domain-containing protein</fullName>
    </recommendedName>
</protein>
<organism evidence="7 8">
    <name type="scientific">Cerrena zonata</name>
    <dbReference type="NCBI Taxonomy" id="2478898"/>
    <lineage>
        <taxon>Eukaryota</taxon>
        <taxon>Fungi</taxon>
        <taxon>Dikarya</taxon>
        <taxon>Basidiomycota</taxon>
        <taxon>Agaricomycotina</taxon>
        <taxon>Agaricomycetes</taxon>
        <taxon>Polyporales</taxon>
        <taxon>Cerrenaceae</taxon>
        <taxon>Cerrena</taxon>
    </lineage>
</organism>
<keyword evidence="1" id="KW-0677">Repeat</keyword>
<evidence type="ECO:0000256" key="3">
    <source>
        <dbReference type="SAM" id="Coils"/>
    </source>
</evidence>
<dbReference type="InterPro" id="IPR011047">
    <property type="entry name" value="Quinoprotein_ADH-like_sf"/>
</dbReference>
<keyword evidence="5" id="KW-0732">Signal</keyword>
<dbReference type="PROSITE" id="PS50082">
    <property type="entry name" value="WD_REPEATS_2"/>
    <property type="match status" value="1"/>
</dbReference>
<keyword evidence="8" id="KW-1185">Reference proteome</keyword>
<dbReference type="InterPro" id="IPR015943">
    <property type="entry name" value="WD40/YVTN_repeat-like_dom_sf"/>
</dbReference>
<dbReference type="SMART" id="SM00320">
    <property type="entry name" value="WD40"/>
    <property type="match status" value="6"/>
</dbReference>
<dbReference type="Proteomes" id="UP001385951">
    <property type="component" value="Unassembled WGS sequence"/>
</dbReference>
<accession>A0AAW0FDE3</accession>
<evidence type="ECO:0000256" key="2">
    <source>
        <dbReference type="PROSITE-ProRule" id="PRU00221"/>
    </source>
</evidence>
<dbReference type="PANTHER" id="PTHR10039:SF17">
    <property type="entry name" value="FUNGAL STAND N-TERMINAL GOODBYE DOMAIN-CONTAINING PROTEIN-RELATED"/>
    <property type="match status" value="1"/>
</dbReference>
<feature type="signal peptide" evidence="5">
    <location>
        <begin position="1"/>
        <end position="32"/>
    </location>
</feature>
<evidence type="ECO:0000256" key="1">
    <source>
        <dbReference type="ARBA" id="ARBA00022737"/>
    </source>
</evidence>
<dbReference type="SUPFAM" id="SSF50998">
    <property type="entry name" value="Quinoprotein alcohol dehydrogenase-like"/>
    <property type="match status" value="1"/>
</dbReference>